<dbReference type="Proteomes" id="UP000265520">
    <property type="component" value="Unassembled WGS sequence"/>
</dbReference>
<name>A0A392VZP3_9FABA</name>
<keyword evidence="2" id="KW-1185">Reference proteome</keyword>
<organism evidence="1 2">
    <name type="scientific">Trifolium medium</name>
    <dbReference type="NCBI Taxonomy" id="97028"/>
    <lineage>
        <taxon>Eukaryota</taxon>
        <taxon>Viridiplantae</taxon>
        <taxon>Streptophyta</taxon>
        <taxon>Embryophyta</taxon>
        <taxon>Tracheophyta</taxon>
        <taxon>Spermatophyta</taxon>
        <taxon>Magnoliopsida</taxon>
        <taxon>eudicotyledons</taxon>
        <taxon>Gunneridae</taxon>
        <taxon>Pentapetalae</taxon>
        <taxon>rosids</taxon>
        <taxon>fabids</taxon>
        <taxon>Fabales</taxon>
        <taxon>Fabaceae</taxon>
        <taxon>Papilionoideae</taxon>
        <taxon>50 kb inversion clade</taxon>
        <taxon>NPAAA clade</taxon>
        <taxon>Hologalegina</taxon>
        <taxon>IRL clade</taxon>
        <taxon>Trifolieae</taxon>
        <taxon>Trifolium</taxon>
    </lineage>
</organism>
<sequence>GRFSFCPWRGAQLGLAQRAVLWFKGSFTFWCLRDAQRSPAFSDFLLVFTRRARVVCAARRVLGQG</sequence>
<reference evidence="1 2" key="1">
    <citation type="journal article" date="2018" name="Front. Plant Sci.">
        <title>Red Clover (Trifolium pratense) and Zigzag Clover (T. medium) - A Picture of Genomic Similarities and Differences.</title>
        <authorList>
            <person name="Dluhosova J."/>
            <person name="Istvanek J."/>
            <person name="Nedelnik J."/>
            <person name="Repkova J."/>
        </authorList>
    </citation>
    <scope>NUCLEOTIDE SEQUENCE [LARGE SCALE GENOMIC DNA]</scope>
    <source>
        <strain evidence="2">cv. 10/8</strain>
        <tissue evidence="1">Leaf</tissue>
    </source>
</reference>
<feature type="non-terminal residue" evidence="1">
    <location>
        <position position="1"/>
    </location>
</feature>
<comment type="caution">
    <text evidence="1">The sequence shown here is derived from an EMBL/GenBank/DDBJ whole genome shotgun (WGS) entry which is preliminary data.</text>
</comment>
<protein>
    <submittedName>
        <fullName evidence="1">Uncharacterized protein</fullName>
    </submittedName>
</protein>
<proteinExistence type="predicted"/>
<dbReference type="AlphaFoldDB" id="A0A392VZP3"/>
<evidence type="ECO:0000313" key="2">
    <source>
        <dbReference type="Proteomes" id="UP000265520"/>
    </source>
</evidence>
<evidence type="ECO:0000313" key="1">
    <source>
        <dbReference type="EMBL" id="MCI92912.1"/>
    </source>
</evidence>
<dbReference type="EMBL" id="LXQA011314513">
    <property type="protein sequence ID" value="MCI92912.1"/>
    <property type="molecule type" value="Genomic_DNA"/>
</dbReference>
<accession>A0A392VZP3</accession>